<evidence type="ECO:0000259" key="2">
    <source>
        <dbReference type="SMART" id="SM00382"/>
    </source>
</evidence>
<comment type="caution">
    <text evidence="3">The sequence shown here is derived from an EMBL/GenBank/DDBJ whole genome shotgun (WGS) entry which is preliminary data.</text>
</comment>
<feature type="domain" description="AAA+ ATPase" evidence="2">
    <location>
        <begin position="258"/>
        <end position="388"/>
    </location>
</feature>
<evidence type="ECO:0000256" key="1">
    <source>
        <dbReference type="SAM" id="MobiDB-lite"/>
    </source>
</evidence>
<dbReference type="SUPFAM" id="SSF52540">
    <property type="entry name" value="P-loop containing nucleoside triphosphate hydrolases"/>
    <property type="match status" value="1"/>
</dbReference>
<accession>A0ABN3N6R8</accession>
<dbReference type="InterPro" id="IPR003593">
    <property type="entry name" value="AAA+_ATPase"/>
</dbReference>
<dbReference type="RefSeq" id="WP_344168875.1">
    <property type="nucleotide sequence ID" value="NZ_BAAARY010000003.1"/>
</dbReference>
<dbReference type="Proteomes" id="UP001499978">
    <property type="component" value="Unassembled WGS sequence"/>
</dbReference>
<dbReference type="CDD" id="cd00009">
    <property type="entry name" value="AAA"/>
    <property type="match status" value="1"/>
</dbReference>
<evidence type="ECO:0000313" key="3">
    <source>
        <dbReference type="EMBL" id="GAA2515423.1"/>
    </source>
</evidence>
<keyword evidence="4" id="KW-1185">Reference proteome</keyword>
<gene>
    <name evidence="3" type="ORF">GCM10010201_09750</name>
</gene>
<name>A0ABN3N6R8_9ACTN</name>
<dbReference type="InterPro" id="IPR018647">
    <property type="entry name" value="SLFN_3-like_DNA/RNA_helicase"/>
</dbReference>
<dbReference type="SMART" id="SM00382">
    <property type="entry name" value="AAA"/>
    <property type="match status" value="1"/>
</dbReference>
<dbReference type="InterPro" id="IPR027417">
    <property type="entry name" value="P-loop_NTPase"/>
</dbReference>
<organism evidence="3 4">
    <name type="scientific">Pilimelia columellifera subsp. columellifera</name>
    <dbReference type="NCBI Taxonomy" id="706583"/>
    <lineage>
        <taxon>Bacteria</taxon>
        <taxon>Bacillati</taxon>
        <taxon>Actinomycetota</taxon>
        <taxon>Actinomycetes</taxon>
        <taxon>Micromonosporales</taxon>
        <taxon>Micromonosporaceae</taxon>
        <taxon>Pilimelia</taxon>
    </lineage>
</organism>
<dbReference type="EMBL" id="BAAARY010000003">
    <property type="protein sequence ID" value="GAA2515423.1"/>
    <property type="molecule type" value="Genomic_DNA"/>
</dbReference>
<feature type="region of interest" description="Disordered" evidence="1">
    <location>
        <begin position="637"/>
        <end position="658"/>
    </location>
</feature>
<reference evidence="3 4" key="1">
    <citation type="journal article" date="2019" name="Int. J. Syst. Evol. Microbiol.">
        <title>The Global Catalogue of Microorganisms (GCM) 10K type strain sequencing project: providing services to taxonomists for standard genome sequencing and annotation.</title>
        <authorList>
            <consortium name="The Broad Institute Genomics Platform"/>
            <consortium name="The Broad Institute Genome Sequencing Center for Infectious Disease"/>
            <person name="Wu L."/>
            <person name="Ma J."/>
        </authorList>
    </citation>
    <scope>NUCLEOTIDE SEQUENCE [LARGE SCALE GENOMIC DNA]</scope>
    <source>
        <strain evidence="3 4">JCM 3367</strain>
    </source>
</reference>
<dbReference type="Gene3D" id="3.40.50.300">
    <property type="entry name" value="P-loop containing nucleotide triphosphate hydrolases"/>
    <property type="match status" value="1"/>
</dbReference>
<dbReference type="Pfam" id="PF09848">
    <property type="entry name" value="SLFN-g3_helicase"/>
    <property type="match status" value="1"/>
</dbReference>
<proteinExistence type="predicted"/>
<protein>
    <submittedName>
        <fullName evidence="3">DUF2075 domain-containing protein</fullName>
    </submittedName>
</protein>
<sequence>MSAFRRSAATLSRLANEGTLADQISHHLRANRVGVGPAERRSWEASLGVLSQDLLDAGLADVEVLVEYSLPLTSKRADAVLAGTHPVTGGDSYIVVELKQWSATTSFDGSDELFAVPQMAAPQLHPGIQVSRYCQYLTDFVGALDHDPGALCGVAYLHNAADDQVQDLLRLAQTEQSRLFTSQRRGRFLDFLRGLLSPASGARAADRLLDSAVRPSRQLLTHASRELTDRSQFVLLDEQQVAYELVLNAVRHARAANRKTAVVIEGGPGSGKSVIALSVMAELARQGRTVIHATGSRSFTETLRRYAAKGSTRTKNLFKYFNSFMVAEANGIDVLLCDEAHRVRETSANRFTRREVRERSRPQLDELMTAAHVPVFLLDEHQIVRPGETGSAEAIVAFARATGLDVQQVRLEGQFRCGGSLEYERWVLGLLGLDGAEQFVWTGDGLFELTTAESPVIMEMELAQSVEQGWSGRIAAGYRWPWSDPSPEGKIPPDVVIGDWARPWNLKSDRAVGDAPGSAFWATDPRGFGQVGCVYTAQGFEYDWSGVIIGPDLVARDGQLVTRREHSKDPALRSRKTLSDDDADQLIRNTYKVLLTRGMRGTTVHSTDPETREHLAALIRPVVELARQFEPLAPGVYRQAPGESRATRPGDASMADPG</sequence>
<evidence type="ECO:0000313" key="4">
    <source>
        <dbReference type="Proteomes" id="UP001499978"/>
    </source>
</evidence>